<dbReference type="Proteomes" id="UP000642748">
    <property type="component" value="Unassembled WGS sequence"/>
</dbReference>
<sequence length="298" mass="31657">MADPTESTSVLVIGATGQQGSAVTRSLLARGLAVHALVRDTERPAARELRASGARLVLGDLDDPESLSAAMAGVSGVFAVLTMMMNGPTITPEGIATEERRGTTVAEVAAKTGVGHLVYSSVAGASTESTVAHLRSKATIEARIRSLGLPATILRPVSFMENFTTYATPVVTDGTLVVSLAMRPDSPMQLIAVRDIGEFAAIAFGRPEEFTGQTMVIAGDRLPGTAIAERFGRARGVPARFQPVPIERLRAFDEEVARMFEWLDSGDGELADLSALRAVHPQLMTLADWLDGRETETR</sequence>
<gene>
    <name evidence="4" type="ORF">Raf01_24860</name>
</gene>
<evidence type="ECO:0000313" key="4">
    <source>
        <dbReference type="EMBL" id="GIH14314.1"/>
    </source>
</evidence>
<dbReference type="SUPFAM" id="SSF51735">
    <property type="entry name" value="NAD(P)-binding Rossmann-fold domains"/>
    <property type="match status" value="1"/>
</dbReference>
<dbReference type="InterPro" id="IPR008030">
    <property type="entry name" value="NmrA-like"/>
</dbReference>
<dbReference type="InterPro" id="IPR036291">
    <property type="entry name" value="NAD(P)-bd_dom_sf"/>
</dbReference>
<dbReference type="Pfam" id="PF05368">
    <property type="entry name" value="NmrA"/>
    <property type="match status" value="1"/>
</dbReference>
<name>A0A8J3QPX3_9ACTN</name>
<organism evidence="4 5">
    <name type="scientific">Rugosimonospora africana</name>
    <dbReference type="NCBI Taxonomy" id="556532"/>
    <lineage>
        <taxon>Bacteria</taxon>
        <taxon>Bacillati</taxon>
        <taxon>Actinomycetota</taxon>
        <taxon>Actinomycetes</taxon>
        <taxon>Micromonosporales</taxon>
        <taxon>Micromonosporaceae</taxon>
        <taxon>Rugosimonospora</taxon>
    </lineage>
</organism>
<evidence type="ECO:0000313" key="5">
    <source>
        <dbReference type="Proteomes" id="UP000642748"/>
    </source>
</evidence>
<comment type="similarity">
    <text evidence="1">Belongs to the NmrA-type oxidoreductase family.</text>
</comment>
<dbReference type="AlphaFoldDB" id="A0A8J3QPX3"/>
<dbReference type="Gene3D" id="3.40.50.720">
    <property type="entry name" value="NAD(P)-binding Rossmann-like Domain"/>
    <property type="match status" value="1"/>
</dbReference>
<reference evidence="4" key="1">
    <citation type="submission" date="2021-01" db="EMBL/GenBank/DDBJ databases">
        <title>Whole genome shotgun sequence of Rugosimonospora africana NBRC 104875.</title>
        <authorList>
            <person name="Komaki H."/>
            <person name="Tamura T."/>
        </authorList>
    </citation>
    <scope>NUCLEOTIDE SEQUENCE</scope>
    <source>
        <strain evidence="4">NBRC 104875</strain>
    </source>
</reference>
<dbReference type="EMBL" id="BONZ01000022">
    <property type="protein sequence ID" value="GIH14314.1"/>
    <property type="molecule type" value="Genomic_DNA"/>
</dbReference>
<evidence type="ECO:0000259" key="3">
    <source>
        <dbReference type="Pfam" id="PF05368"/>
    </source>
</evidence>
<protein>
    <submittedName>
        <fullName evidence="4">NmrA family transcriptional regulator</fullName>
    </submittedName>
</protein>
<dbReference type="InterPro" id="IPR051164">
    <property type="entry name" value="NmrA-like_oxidored"/>
</dbReference>
<evidence type="ECO:0000256" key="2">
    <source>
        <dbReference type="ARBA" id="ARBA00022857"/>
    </source>
</evidence>
<comment type="caution">
    <text evidence="4">The sequence shown here is derived from an EMBL/GenBank/DDBJ whole genome shotgun (WGS) entry which is preliminary data.</text>
</comment>
<accession>A0A8J3QPX3</accession>
<dbReference type="PANTHER" id="PTHR42748">
    <property type="entry name" value="NITROGEN METABOLITE REPRESSION PROTEIN NMRA FAMILY MEMBER"/>
    <property type="match status" value="1"/>
</dbReference>
<dbReference type="Gene3D" id="3.90.25.10">
    <property type="entry name" value="UDP-galactose 4-epimerase, domain 1"/>
    <property type="match status" value="1"/>
</dbReference>
<dbReference type="RefSeq" id="WP_203917981.1">
    <property type="nucleotide sequence ID" value="NZ_BONZ01000022.1"/>
</dbReference>
<dbReference type="CDD" id="cd05251">
    <property type="entry name" value="NmrA_like_SDR_a"/>
    <property type="match status" value="1"/>
</dbReference>
<feature type="domain" description="NmrA-like" evidence="3">
    <location>
        <begin position="8"/>
        <end position="264"/>
    </location>
</feature>
<keyword evidence="2" id="KW-0521">NADP</keyword>
<dbReference type="PANTHER" id="PTHR42748:SF7">
    <property type="entry name" value="NMRA LIKE REDOX SENSOR 1-RELATED"/>
    <property type="match status" value="1"/>
</dbReference>
<evidence type="ECO:0000256" key="1">
    <source>
        <dbReference type="ARBA" id="ARBA00006328"/>
    </source>
</evidence>
<proteinExistence type="inferred from homology"/>
<keyword evidence="5" id="KW-1185">Reference proteome</keyword>